<reference evidence="1 2" key="1">
    <citation type="submission" date="2016-10" db="EMBL/GenBank/DDBJ databases">
        <authorList>
            <person name="de Groot N.N."/>
        </authorList>
    </citation>
    <scope>NUCLEOTIDE SEQUENCE [LARGE SCALE GENOMIC DNA]</scope>
    <source>
        <strain evidence="1 2">DSM 3857</strain>
    </source>
</reference>
<proteinExistence type="predicted"/>
<dbReference type="Gene3D" id="2.120.10.30">
    <property type="entry name" value="TolB, C-terminal domain"/>
    <property type="match status" value="1"/>
</dbReference>
<dbReference type="InterPro" id="IPR011042">
    <property type="entry name" value="6-blade_b-propeller_TolB-like"/>
</dbReference>
<protein>
    <recommendedName>
        <fullName evidence="3">WD40-like Beta Propeller Repeat</fullName>
    </recommendedName>
</protein>
<name>A0A1H7ZJ02_9RHOB</name>
<evidence type="ECO:0000313" key="1">
    <source>
        <dbReference type="EMBL" id="SEM58562.1"/>
    </source>
</evidence>
<accession>A0A1H7ZJ02</accession>
<dbReference type="STRING" id="933059.SAMN04488103_101552"/>
<sequence>MTDTAEPGWRSSLETYDLARGTVRVVLRSAALIEAPNWHPDGWLMVNGAGRLWRVPLAAPDLLPIDTGGCDRCNNDHGFLPDGRIVLTHHTGAGAAIYALREGETPELLVGTRPSWWHGAAGGRIVYAAARDDRRVVGLCEMDLATGQERRLTPVNSGLDGGHCDGPDYSACGGFIWFNCDVTGQAQIWRMPQDGGAAVQVFADDRVNWFPHPSPCGQHVLYLSYPPGTEGHPRDVDVQLCLMDPQGGNRRVVVELFGGQGSINVPCWAPDGSAFAFMRYAPGT</sequence>
<evidence type="ECO:0008006" key="3">
    <source>
        <dbReference type="Google" id="ProtNLM"/>
    </source>
</evidence>
<dbReference type="AlphaFoldDB" id="A0A1H7ZJ02"/>
<gene>
    <name evidence="1" type="ORF">SAMN04488103_101552</name>
</gene>
<dbReference type="Proteomes" id="UP000198761">
    <property type="component" value="Unassembled WGS sequence"/>
</dbReference>
<evidence type="ECO:0000313" key="2">
    <source>
        <dbReference type="Proteomes" id="UP000198761"/>
    </source>
</evidence>
<dbReference type="RefSeq" id="WP_245749349.1">
    <property type="nucleotide sequence ID" value="NZ_FOCE01000001.1"/>
</dbReference>
<organism evidence="1 2">
    <name type="scientific">Gemmobacter aquatilis</name>
    <dbReference type="NCBI Taxonomy" id="933059"/>
    <lineage>
        <taxon>Bacteria</taxon>
        <taxon>Pseudomonadati</taxon>
        <taxon>Pseudomonadota</taxon>
        <taxon>Alphaproteobacteria</taxon>
        <taxon>Rhodobacterales</taxon>
        <taxon>Paracoccaceae</taxon>
        <taxon>Gemmobacter</taxon>
    </lineage>
</organism>
<dbReference type="EMBL" id="FOCE01000001">
    <property type="protein sequence ID" value="SEM58562.1"/>
    <property type="molecule type" value="Genomic_DNA"/>
</dbReference>
<keyword evidence="2" id="KW-1185">Reference proteome</keyword>
<dbReference type="SUPFAM" id="SSF82171">
    <property type="entry name" value="DPP6 N-terminal domain-like"/>
    <property type="match status" value="1"/>
</dbReference>